<dbReference type="Pfam" id="PF08240">
    <property type="entry name" value="ADH_N"/>
    <property type="match status" value="1"/>
</dbReference>
<protein>
    <recommendedName>
        <fullName evidence="3">Enoyl reductase (ER) domain-containing protein</fullName>
    </recommendedName>
</protein>
<keyword evidence="5" id="KW-1185">Reference proteome</keyword>
<organism evidence="4 5">
    <name type="scientific">Stachybotrys elegans</name>
    <dbReference type="NCBI Taxonomy" id="80388"/>
    <lineage>
        <taxon>Eukaryota</taxon>
        <taxon>Fungi</taxon>
        <taxon>Dikarya</taxon>
        <taxon>Ascomycota</taxon>
        <taxon>Pezizomycotina</taxon>
        <taxon>Sordariomycetes</taxon>
        <taxon>Hypocreomycetidae</taxon>
        <taxon>Hypocreales</taxon>
        <taxon>Stachybotryaceae</taxon>
        <taxon>Stachybotrys</taxon>
    </lineage>
</organism>
<accession>A0A8K0SBL9</accession>
<dbReference type="GO" id="GO:0016651">
    <property type="term" value="F:oxidoreductase activity, acting on NAD(P)H"/>
    <property type="evidence" value="ECO:0007669"/>
    <property type="project" value="InterPro"/>
</dbReference>
<dbReference type="PANTHER" id="PTHR45348">
    <property type="entry name" value="HYPOTHETICAL OXIDOREDUCTASE (EUROFUNG)"/>
    <property type="match status" value="1"/>
</dbReference>
<dbReference type="SUPFAM" id="SSF51735">
    <property type="entry name" value="NAD(P)-binding Rossmann-fold domains"/>
    <property type="match status" value="1"/>
</dbReference>
<proteinExistence type="inferred from homology"/>
<name>A0A8K0SBL9_9HYPO</name>
<evidence type="ECO:0000313" key="4">
    <source>
        <dbReference type="EMBL" id="KAH7303398.1"/>
    </source>
</evidence>
<evidence type="ECO:0000313" key="5">
    <source>
        <dbReference type="Proteomes" id="UP000813444"/>
    </source>
</evidence>
<dbReference type="OrthoDB" id="10257049at2759"/>
<dbReference type="InterPro" id="IPR013149">
    <property type="entry name" value="ADH-like_C"/>
</dbReference>
<dbReference type="AlphaFoldDB" id="A0A8K0SBL9"/>
<dbReference type="SMART" id="SM00829">
    <property type="entry name" value="PKS_ER"/>
    <property type="match status" value="1"/>
</dbReference>
<dbReference type="InterPro" id="IPR020843">
    <property type="entry name" value="ER"/>
</dbReference>
<keyword evidence="2" id="KW-0560">Oxidoreductase</keyword>
<dbReference type="EMBL" id="JAGPNK010000034">
    <property type="protein sequence ID" value="KAH7303398.1"/>
    <property type="molecule type" value="Genomic_DNA"/>
</dbReference>
<dbReference type="InterPro" id="IPR011032">
    <property type="entry name" value="GroES-like_sf"/>
</dbReference>
<dbReference type="InterPro" id="IPR047122">
    <property type="entry name" value="Trans-enoyl_RdTase-like"/>
</dbReference>
<dbReference type="SUPFAM" id="SSF50129">
    <property type="entry name" value="GroES-like"/>
    <property type="match status" value="1"/>
</dbReference>
<comment type="caution">
    <text evidence="4">The sequence shown here is derived from an EMBL/GenBank/DDBJ whole genome shotgun (WGS) entry which is preliminary data.</text>
</comment>
<dbReference type="Proteomes" id="UP000813444">
    <property type="component" value="Unassembled WGS sequence"/>
</dbReference>
<feature type="domain" description="Enoyl reductase (ER)" evidence="3">
    <location>
        <begin position="21"/>
        <end position="350"/>
    </location>
</feature>
<dbReference type="Gene3D" id="3.40.50.720">
    <property type="entry name" value="NAD(P)-binding Rossmann-like Domain"/>
    <property type="match status" value="1"/>
</dbReference>
<evidence type="ECO:0000256" key="1">
    <source>
        <dbReference type="ARBA" id="ARBA00008072"/>
    </source>
</evidence>
<dbReference type="Pfam" id="PF00107">
    <property type="entry name" value="ADH_zinc_N"/>
    <property type="match status" value="1"/>
</dbReference>
<gene>
    <name evidence="4" type="ORF">B0I35DRAFT_402497</name>
</gene>
<comment type="similarity">
    <text evidence="1">Belongs to the zinc-containing alcohol dehydrogenase family.</text>
</comment>
<evidence type="ECO:0000259" key="3">
    <source>
        <dbReference type="SMART" id="SM00829"/>
    </source>
</evidence>
<dbReference type="PANTHER" id="PTHR45348:SF7">
    <property type="entry name" value="ZINC BINDING OXIDOREDUCTASE, PUTATIVE-RELATED"/>
    <property type="match status" value="1"/>
</dbReference>
<reference evidence="4" key="1">
    <citation type="journal article" date="2021" name="Nat. Commun.">
        <title>Genetic determinants of endophytism in the Arabidopsis root mycobiome.</title>
        <authorList>
            <person name="Mesny F."/>
            <person name="Miyauchi S."/>
            <person name="Thiergart T."/>
            <person name="Pickel B."/>
            <person name="Atanasova L."/>
            <person name="Karlsson M."/>
            <person name="Huettel B."/>
            <person name="Barry K.W."/>
            <person name="Haridas S."/>
            <person name="Chen C."/>
            <person name="Bauer D."/>
            <person name="Andreopoulos W."/>
            <person name="Pangilinan J."/>
            <person name="LaButti K."/>
            <person name="Riley R."/>
            <person name="Lipzen A."/>
            <person name="Clum A."/>
            <person name="Drula E."/>
            <person name="Henrissat B."/>
            <person name="Kohler A."/>
            <person name="Grigoriev I.V."/>
            <person name="Martin F.M."/>
            <person name="Hacquard S."/>
        </authorList>
    </citation>
    <scope>NUCLEOTIDE SEQUENCE</scope>
    <source>
        <strain evidence="4">MPI-CAGE-CH-0235</strain>
    </source>
</reference>
<sequence length="354" mass="37802">MQHSVAMSAEPSQALWLHPDGHLSITKVHVQHELQAGEALVEVLYSGVNPADTEHAALGVHSTVAGYDFCGRVKACGPLCSYQVGDVIAGCTPTGLNRPAIFGSHQDFIIYPNNLAFNVPSTMPLAHAACLMVTTRTAADALFNLFGLPLPGEDAANIGQGALLVWGAGTSLGLATVQFAKAVGVSTIIGTASKPNHELLKRLGCTECFDYRDGNVVEGIQKWAKTRSEKICWVMDAVGSSSARTAEIAASCGSPDAKVVTARFHPKYAMPLAMTEDDNTFELEHIGKTTVPARREDAKRAQEALLWAVRNYGVRFELPVVNVLDSSLEDAVQMIEKIRAGSAGLGKFVLKHPL</sequence>
<dbReference type="InterPro" id="IPR036291">
    <property type="entry name" value="NAD(P)-bd_dom_sf"/>
</dbReference>
<dbReference type="Gene3D" id="3.90.180.10">
    <property type="entry name" value="Medium-chain alcohol dehydrogenases, catalytic domain"/>
    <property type="match status" value="1"/>
</dbReference>
<dbReference type="InterPro" id="IPR013154">
    <property type="entry name" value="ADH-like_N"/>
</dbReference>
<evidence type="ECO:0000256" key="2">
    <source>
        <dbReference type="ARBA" id="ARBA00023002"/>
    </source>
</evidence>